<organism evidence="4 5">
    <name type="scientific">Chaetoceros tenuissimus</name>
    <dbReference type="NCBI Taxonomy" id="426638"/>
    <lineage>
        <taxon>Eukaryota</taxon>
        <taxon>Sar</taxon>
        <taxon>Stramenopiles</taxon>
        <taxon>Ochrophyta</taxon>
        <taxon>Bacillariophyta</taxon>
        <taxon>Coscinodiscophyceae</taxon>
        <taxon>Chaetocerotophycidae</taxon>
        <taxon>Chaetocerotales</taxon>
        <taxon>Chaetocerotaceae</taxon>
        <taxon>Chaetoceros</taxon>
    </lineage>
</organism>
<feature type="chain" id="PRO_5042194281" description="ShKT domain-containing protein" evidence="2">
    <location>
        <begin position="21"/>
        <end position="678"/>
    </location>
</feature>
<feature type="domain" description="ShKT" evidence="3">
    <location>
        <begin position="368"/>
        <end position="405"/>
    </location>
</feature>
<feature type="domain" description="ShKT" evidence="3">
    <location>
        <begin position="184"/>
        <end position="237"/>
    </location>
</feature>
<evidence type="ECO:0000256" key="2">
    <source>
        <dbReference type="SAM" id="SignalP"/>
    </source>
</evidence>
<feature type="domain" description="ShKT" evidence="3">
    <location>
        <begin position="278"/>
        <end position="315"/>
    </location>
</feature>
<dbReference type="EMBL" id="BLLK01000025">
    <property type="protein sequence ID" value="GFH47879.1"/>
    <property type="molecule type" value="Genomic_DNA"/>
</dbReference>
<feature type="compositionally biased region" description="Low complexity" evidence="1">
    <location>
        <begin position="91"/>
        <end position="126"/>
    </location>
</feature>
<feature type="compositionally biased region" description="Low complexity" evidence="1">
    <location>
        <begin position="409"/>
        <end position="428"/>
    </location>
</feature>
<feature type="compositionally biased region" description="Polar residues" evidence="1">
    <location>
        <begin position="429"/>
        <end position="438"/>
    </location>
</feature>
<feature type="region of interest" description="Disordered" evidence="1">
    <location>
        <begin position="321"/>
        <end position="350"/>
    </location>
</feature>
<dbReference type="Gene3D" id="2.60.120.260">
    <property type="entry name" value="Galactose-binding domain-like"/>
    <property type="match status" value="1"/>
</dbReference>
<dbReference type="SMART" id="SM00254">
    <property type="entry name" value="ShKT"/>
    <property type="match status" value="5"/>
</dbReference>
<feature type="region of interest" description="Disordered" evidence="1">
    <location>
        <begin position="409"/>
        <end position="441"/>
    </location>
</feature>
<dbReference type="InterPro" id="IPR003582">
    <property type="entry name" value="ShKT_dom"/>
</dbReference>
<feature type="domain" description="ShKT" evidence="3">
    <location>
        <begin position="440"/>
        <end position="494"/>
    </location>
</feature>
<reference evidence="4 5" key="1">
    <citation type="journal article" date="2021" name="Sci. Rep.">
        <title>The genome of the diatom Chaetoceros tenuissimus carries an ancient integrated fragment of an extant virus.</title>
        <authorList>
            <person name="Hongo Y."/>
            <person name="Kimura K."/>
            <person name="Takaki Y."/>
            <person name="Yoshida Y."/>
            <person name="Baba S."/>
            <person name="Kobayashi G."/>
            <person name="Nagasaki K."/>
            <person name="Hano T."/>
            <person name="Tomaru Y."/>
        </authorList>
    </citation>
    <scope>NUCLEOTIDE SEQUENCE [LARGE SCALE GENOMIC DNA]</scope>
    <source>
        <strain evidence="4 5">NIES-3715</strain>
    </source>
</reference>
<dbReference type="SUPFAM" id="SSF49785">
    <property type="entry name" value="Galactose-binding domain-like"/>
    <property type="match status" value="1"/>
</dbReference>
<feature type="compositionally biased region" description="Polar residues" evidence="1">
    <location>
        <begin position="143"/>
        <end position="161"/>
    </location>
</feature>
<protein>
    <recommendedName>
        <fullName evidence="3">ShKT domain-containing protein</fullName>
    </recommendedName>
</protein>
<gene>
    <name evidence="4" type="ORF">CTEN210_04355</name>
</gene>
<keyword evidence="2" id="KW-0732">Signal</keyword>
<evidence type="ECO:0000313" key="4">
    <source>
        <dbReference type="EMBL" id="GFH47879.1"/>
    </source>
</evidence>
<proteinExistence type="predicted"/>
<sequence>MKLSLASTSLFIAAAKYVHADVHCENDSSFHLEGFPSNTCTWIEESKVKNDIFCKHSIVKERCPKLCGACEEAHGERQILPSISTRGKGSGSSPSKGSSPSMPSKGSSSPSKGNSPSAPSSPSKGKNTSLDPTVGKGKGKGSSPVTSAPTFGTGTDPETLNPTRTPATPSPTRTPLTDSPTPIDCVDDPNFVSPLPFPYHNCAGFAALDCFDFSCKFKPEIYDNLLKSCPLACKVCSVPTAAPSEGDNAGPDTLRPTPSPTDCFDSRSYVLPYDNTKTCNDVGPDCNSIRSNFSRQSDFEELLRECPKACNVDCDATASPTIRATSSPTSSPSNRPTTSPSLKPSVSQTPTDCFDSRTYVLPYDSSKTCNDVGPDCNTIRSNFSSQSDFEELLRSCPKACNVPCGAVASPTVSPTSSPSFSPSIGPTSMPSNRPSLSPRNCRDDESYENPVQFLLPGNGCEAFIGQNCFDLTFLQDQVLETLLSSCPLTCGLCSPLNTESPSTSPSLSPSQSFETRCDWYGICNIVIGNEIFARSTTERSNLEGPIDGDETTRFGLDGSTFESTTDYIEQWWEIDLRGVYEIVQFRVIACRGDQCNPDGLKLENIKVDLYGTDGLIDLSKDEDLLVASYHYADSGSEINTLIPGGIQCTKFRVTKLDKGITLSLNEVQLFGKAISVGT</sequence>
<feature type="region of interest" description="Disordered" evidence="1">
    <location>
        <begin position="241"/>
        <end position="260"/>
    </location>
</feature>
<feature type="compositionally biased region" description="Low complexity" evidence="1">
    <location>
        <begin position="162"/>
        <end position="175"/>
    </location>
</feature>
<dbReference type="PANTHER" id="PTHR21724:SF0">
    <property type="entry name" value="SHKT DOMAIN-CONTAINING PROTEIN"/>
    <property type="match status" value="1"/>
</dbReference>
<dbReference type="InterPro" id="IPR008979">
    <property type="entry name" value="Galactose-bd-like_sf"/>
</dbReference>
<name>A0AAD3CNG2_9STRA</name>
<dbReference type="AlphaFoldDB" id="A0AAD3CNG2"/>
<evidence type="ECO:0000259" key="3">
    <source>
        <dbReference type="SMART" id="SM00254"/>
    </source>
</evidence>
<accession>A0AAD3CNG2</accession>
<dbReference type="Proteomes" id="UP001054902">
    <property type="component" value="Unassembled WGS sequence"/>
</dbReference>
<dbReference type="PANTHER" id="PTHR21724">
    <property type="entry name" value="SHKT DOMAIN-CONTAINING PROTEIN"/>
    <property type="match status" value="1"/>
</dbReference>
<feature type="signal peptide" evidence="2">
    <location>
        <begin position="1"/>
        <end position="20"/>
    </location>
</feature>
<comment type="caution">
    <text evidence="4">The sequence shown here is derived from an EMBL/GenBank/DDBJ whole genome shotgun (WGS) entry which is preliminary data.</text>
</comment>
<evidence type="ECO:0000256" key="1">
    <source>
        <dbReference type="SAM" id="MobiDB-lite"/>
    </source>
</evidence>
<feature type="compositionally biased region" description="Low complexity" evidence="1">
    <location>
        <begin position="321"/>
        <end position="341"/>
    </location>
</feature>
<feature type="domain" description="ShKT" evidence="3">
    <location>
        <begin position="23"/>
        <end position="71"/>
    </location>
</feature>
<dbReference type="Pfam" id="PF01549">
    <property type="entry name" value="ShK"/>
    <property type="match status" value="1"/>
</dbReference>
<evidence type="ECO:0000313" key="5">
    <source>
        <dbReference type="Proteomes" id="UP001054902"/>
    </source>
</evidence>
<keyword evidence="5" id="KW-1185">Reference proteome</keyword>
<feature type="region of interest" description="Disordered" evidence="1">
    <location>
        <begin position="80"/>
        <end position="182"/>
    </location>
</feature>